<dbReference type="SUPFAM" id="SSF81901">
    <property type="entry name" value="HCP-like"/>
    <property type="match status" value="2"/>
</dbReference>
<dbReference type="InterPro" id="IPR006597">
    <property type="entry name" value="Sel1-like"/>
</dbReference>
<sequence>MSFINTENKYINNGIRFFNLGNIYYYGLDVEKNFKKAFGLYLKASTFNIAEAFNMLGVLSFNGEGVNKNLEDSVYYFEKAKDLGNLTAMFNLALIYVFSEDKKDYCKAHAYLEKLVDLGYILAKDVLDYLYYNGYGENKDYNKALNYWINNDILDFSNINMNNDINIPYTIEDFGNFEELVIENSNFSDDIEDKRLIDADNYYNGTLGKIDYTKAFDIYLKLAEGGNGYAQIKVANMYKDGLGIEKDYTKSLKWYSKALSNSNK</sequence>
<dbReference type="GO" id="GO:0036503">
    <property type="term" value="P:ERAD pathway"/>
    <property type="evidence" value="ECO:0007669"/>
    <property type="project" value="TreeGrafter"/>
</dbReference>
<organism evidence="1 2">
    <name type="scientific">Romboutsia hominis</name>
    <dbReference type="NCBI Taxonomy" id="1507512"/>
    <lineage>
        <taxon>Bacteria</taxon>
        <taxon>Bacillati</taxon>
        <taxon>Bacillota</taxon>
        <taxon>Clostridia</taxon>
        <taxon>Peptostreptococcales</taxon>
        <taxon>Peptostreptococcaceae</taxon>
        <taxon>Romboutsia</taxon>
    </lineage>
</organism>
<gene>
    <name evidence="1" type="ORF">FRIFI_0387</name>
</gene>
<accession>A0A2P2BNG7</accession>
<dbReference type="Pfam" id="PF08238">
    <property type="entry name" value="Sel1"/>
    <property type="match status" value="6"/>
</dbReference>
<dbReference type="InterPro" id="IPR011990">
    <property type="entry name" value="TPR-like_helical_dom_sf"/>
</dbReference>
<keyword evidence="2" id="KW-1185">Reference proteome</keyword>
<dbReference type="KEGG" id="rhom:FRIFI_0387"/>
<dbReference type="RefSeq" id="WP_166504857.1">
    <property type="nucleotide sequence ID" value="NZ_FJTZ01000011.1"/>
</dbReference>
<evidence type="ECO:0000313" key="1">
    <source>
        <dbReference type="EMBL" id="CEI71935.1"/>
    </source>
</evidence>
<dbReference type="EMBL" id="LN650648">
    <property type="protein sequence ID" value="CEI71935.1"/>
    <property type="molecule type" value="Genomic_DNA"/>
</dbReference>
<dbReference type="AlphaFoldDB" id="A0A2P2BNG7"/>
<dbReference type="InterPro" id="IPR050767">
    <property type="entry name" value="Sel1_AlgK"/>
</dbReference>
<protein>
    <submittedName>
        <fullName evidence="1">Sel1 repeat</fullName>
    </submittedName>
</protein>
<evidence type="ECO:0000313" key="2">
    <source>
        <dbReference type="Proteomes" id="UP000245695"/>
    </source>
</evidence>
<dbReference type="Gene3D" id="1.25.40.10">
    <property type="entry name" value="Tetratricopeptide repeat domain"/>
    <property type="match status" value="2"/>
</dbReference>
<dbReference type="SMART" id="SM00671">
    <property type="entry name" value="SEL1"/>
    <property type="match status" value="5"/>
</dbReference>
<dbReference type="PANTHER" id="PTHR11102:SF147">
    <property type="entry name" value="SEL1L ADAPTOR SUBUNIT OF ERAD E3 UBIQUITIN LIGASE"/>
    <property type="match status" value="1"/>
</dbReference>
<dbReference type="PANTHER" id="PTHR11102">
    <property type="entry name" value="SEL-1-LIKE PROTEIN"/>
    <property type="match status" value="1"/>
</dbReference>
<name>A0A2P2BNG7_9FIRM</name>
<proteinExistence type="predicted"/>
<reference evidence="1 2" key="1">
    <citation type="submission" date="2014-09" db="EMBL/GenBank/DDBJ databases">
        <authorList>
            <person name="Hornung B.V."/>
        </authorList>
    </citation>
    <scope>NUCLEOTIDE SEQUENCE [LARGE SCALE GENOMIC DNA]</scope>
    <source>
        <strain evidence="1 2">FRIFI</strain>
    </source>
</reference>
<dbReference type="Proteomes" id="UP000245695">
    <property type="component" value="Chromosome 1"/>
</dbReference>